<dbReference type="FunFam" id="3.40.1190.10:FF:000011">
    <property type="entry name" value="Folylpolyglutamate synthase/dihydrofolate synthase"/>
    <property type="match status" value="1"/>
</dbReference>
<gene>
    <name evidence="14" type="ORF">CFX0092_A3482</name>
</gene>
<dbReference type="GO" id="GO:0046872">
    <property type="term" value="F:metal ion binding"/>
    <property type="evidence" value="ECO:0007669"/>
    <property type="project" value="UniProtKB-KW"/>
</dbReference>
<sequence>MSSYQRALDYLYGFINFEQKSLDRYQSSKIDADRPRRLLAELGAPQEQFPAIHIAGTKGKGSVAAMCAASLRAAGLRVGLYTSPHLREFRERIRVLTPDDPDGRIPEEAFAALIEQVRPAVDRRPDITWFEIVTAVAFLHFAQSAVDVGVIEVGLGGRLDATNVLTPLVSVITSLSLDHTQLLGDTLAQIAYEKGGIIKPGVPVVTANQPPEALHELERITAERAAPLTVVGGDWRYEAIRERRDAQMSQRLIVHGAEPAFIPPGTAFTVALPGAHQLLNAAVALAALEKTRHRFPALDVAALTTGLATAQWDGRLQLVQHGPGRPALLVDGAHNEDSAARLAAALRSDYSYARLILIFGAPEDKNVAGMLDRLLPLADEIIVTTANHPRSATPEQLAAMAAARGRDARLTHSVAEALTTATALAGPADLIVATGSIILIGDLLNHWDTLQSGSTRYG</sequence>
<comment type="catalytic activity">
    <reaction evidence="10">
        <text>(6S)-5,6,7,8-tetrahydrofolyl-(gamma-L-Glu)(n) + L-glutamate + ATP = (6S)-5,6,7,8-tetrahydrofolyl-(gamma-L-Glu)(n+1) + ADP + phosphate + H(+)</text>
        <dbReference type="Rhea" id="RHEA:10580"/>
        <dbReference type="Rhea" id="RHEA-COMP:14738"/>
        <dbReference type="Rhea" id="RHEA-COMP:14740"/>
        <dbReference type="ChEBI" id="CHEBI:15378"/>
        <dbReference type="ChEBI" id="CHEBI:29985"/>
        <dbReference type="ChEBI" id="CHEBI:30616"/>
        <dbReference type="ChEBI" id="CHEBI:43474"/>
        <dbReference type="ChEBI" id="CHEBI:141005"/>
        <dbReference type="ChEBI" id="CHEBI:456216"/>
        <dbReference type="EC" id="6.3.2.17"/>
    </reaction>
</comment>
<dbReference type="PROSITE" id="PS01012">
    <property type="entry name" value="FOLYLPOLYGLU_SYNT_2"/>
    <property type="match status" value="1"/>
</dbReference>
<evidence type="ECO:0000256" key="4">
    <source>
        <dbReference type="ARBA" id="ARBA00022598"/>
    </source>
</evidence>
<dbReference type="PANTHER" id="PTHR11136:SF0">
    <property type="entry name" value="DIHYDROFOLATE SYNTHETASE-RELATED"/>
    <property type="match status" value="1"/>
</dbReference>
<evidence type="ECO:0000256" key="2">
    <source>
        <dbReference type="ARBA" id="ARBA00008276"/>
    </source>
</evidence>
<proteinExistence type="inferred from homology"/>
<dbReference type="InterPro" id="IPR018109">
    <property type="entry name" value="Folylpolyglutamate_synth_CS"/>
</dbReference>
<evidence type="ECO:0000256" key="5">
    <source>
        <dbReference type="ARBA" id="ARBA00022723"/>
    </source>
</evidence>
<comment type="cofactor">
    <cofactor evidence="1">
        <name>Mg(2+)</name>
        <dbReference type="ChEBI" id="CHEBI:18420"/>
    </cofactor>
</comment>
<evidence type="ECO:0000313" key="15">
    <source>
        <dbReference type="Proteomes" id="UP000215027"/>
    </source>
</evidence>
<dbReference type="EC" id="6.3.2.17" evidence="3"/>
<keyword evidence="5" id="KW-0479">Metal-binding</keyword>
<evidence type="ECO:0000256" key="6">
    <source>
        <dbReference type="ARBA" id="ARBA00022741"/>
    </source>
</evidence>
<keyword evidence="4 11" id="KW-0436">Ligase</keyword>
<dbReference type="KEGG" id="pbf:CFX0092_A3482"/>
<feature type="domain" description="Mur ligase central" evidence="13">
    <location>
        <begin position="54"/>
        <end position="287"/>
    </location>
</feature>
<dbReference type="AlphaFoldDB" id="A0A160T8R3"/>
<evidence type="ECO:0000259" key="13">
    <source>
        <dbReference type="Pfam" id="PF08245"/>
    </source>
</evidence>
<evidence type="ECO:0000256" key="7">
    <source>
        <dbReference type="ARBA" id="ARBA00022840"/>
    </source>
</evidence>
<dbReference type="InterPro" id="IPR036565">
    <property type="entry name" value="Mur-like_cat_sf"/>
</dbReference>
<reference evidence="14" key="1">
    <citation type="submission" date="2016-01" db="EMBL/GenBank/DDBJ databases">
        <authorList>
            <person name="Mcilroy J.S."/>
            <person name="Karst M S."/>
            <person name="Albertsen M."/>
        </authorList>
    </citation>
    <scope>NUCLEOTIDE SEQUENCE</scope>
    <source>
        <strain evidence="14">Cfx-K</strain>
    </source>
</reference>
<dbReference type="PANTHER" id="PTHR11136">
    <property type="entry name" value="FOLYLPOLYGLUTAMATE SYNTHASE-RELATED"/>
    <property type="match status" value="1"/>
</dbReference>
<name>A0A160T8R3_9CHLR</name>
<evidence type="ECO:0000256" key="1">
    <source>
        <dbReference type="ARBA" id="ARBA00001946"/>
    </source>
</evidence>
<dbReference type="SUPFAM" id="SSF53244">
    <property type="entry name" value="MurD-like peptide ligases, peptide-binding domain"/>
    <property type="match status" value="1"/>
</dbReference>
<dbReference type="RefSeq" id="WP_095044587.1">
    <property type="nucleotide sequence ID" value="NZ_LN890655.1"/>
</dbReference>
<comment type="similarity">
    <text evidence="2 11">Belongs to the folylpolyglutamate synthase family.</text>
</comment>
<dbReference type="InterPro" id="IPR001645">
    <property type="entry name" value="Folylpolyglutamate_synth"/>
</dbReference>
<keyword evidence="15" id="KW-1185">Reference proteome</keyword>
<dbReference type="OrthoDB" id="9809356at2"/>
<dbReference type="GO" id="GO:0008841">
    <property type="term" value="F:dihydrofolate synthase activity"/>
    <property type="evidence" value="ECO:0007669"/>
    <property type="project" value="TreeGrafter"/>
</dbReference>
<dbReference type="Pfam" id="PF02875">
    <property type="entry name" value="Mur_ligase_C"/>
    <property type="match status" value="1"/>
</dbReference>
<evidence type="ECO:0000256" key="11">
    <source>
        <dbReference type="PIRNR" id="PIRNR001563"/>
    </source>
</evidence>
<dbReference type="Proteomes" id="UP000215027">
    <property type="component" value="Chromosome I"/>
</dbReference>
<evidence type="ECO:0000313" key="14">
    <source>
        <dbReference type="EMBL" id="CUS05360.2"/>
    </source>
</evidence>
<dbReference type="GO" id="GO:0004326">
    <property type="term" value="F:tetrahydrofolylpolyglutamate synthase activity"/>
    <property type="evidence" value="ECO:0007669"/>
    <property type="project" value="UniProtKB-EC"/>
</dbReference>
<evidence type="ECO:0000256" key="10">
    <source>
        <dbReference type="ARBA" id="ARBA00047493"/>
    </source>
</evidence>
<evidence type="ECO:0000256" key="9">
    <source>
        <dbReference type="ARBA" id="ARBA00030592"/>
    </source>
</evidence>
<dbReference type="Gene3D" id="3.90.190.20">
    <property type="entry name" value="Mur ligase, C-terminal domain"/>
    <property type="match status" value="1"/>
</dbReference>
<dbReference type="GO" id="GO:0005737">
    <property type="term" value="C:cytoplasm"/>
    <property type="evidence" value="ECO:0007669"/>
    <property type="project" value="TreeGrafter"/>
</dbReference>
<dbReference type="GO" id="GO:0005524">
    <property type="term" value="F:ATP binding"/>
    <property type="evidence" value="ECO:0007669"/>
    <property type="project" value="UniProtKB-KW"/>
</dbReference>
<dbReference type="SUPFAM" id="SSF53623">
    <property type="entry name" value="MurD-like peptide ligases, catalytic domain"/>
    <property type="match status" value="1"/>
</dbReference>
<protein>
    <recommendedName>
        <fullName evidence="3">tetrahydrofolate synthase</fullName>
        <ecNumber evidence="3">6.3.2.17</ecNumber>
    </recommendedName>
    <alternativeName>
        <fullName evidence="9">Tetrahydrofolylpolyglutamate synthase</fullName>
    </alternativeName>
</protein>
<feature type="domain" description="Mur ligase C-terminal" evidence="12">
    <location>
        <begin position="314"/>
        <end position="436"/>
    </location>
</feature>
<evidence type="ECO:0000256" key="8">
    <source>
        <dbReference type="ARBA" id="ARBA00022842"/>
    </source>
</evidence>
<organism evidence="14 15">
    <name type="scientific">Candidatus Promineifilum breve</name>
    <dbReference type="NCBI Taxonomy" id="1806508"/>
    <lineage>
        <taxon>Bacteria</taxon>
        <taxon>Bacillati</taxon>
        <taxon>Chloroflexota</taxon>
        <taxon>Ardenticatenia</taxon>
        <taxon>Candidatus Promineifilales</taxon>
        <taxon>Candidatus Promineifilaceae</taxon>
        <taxon>Candidatus Promineifilum</taxon>
    </lineage>
</organism>
<evidence type="ECO:0000259" key="12">
    <source>
        <dbReference type="Pfam" id="PF02875"/>
    </source>
</evidence>
<dbReference type="NCBIfam" id="TIGR01499">
    <property type="entry name" value="folC"/>
    <property type="match status" value="1"/>
</dbReference>
<dbReference type="InterPro" id="IPR036615">
    <property type="entry name" value="Mur_ligase_C_dom_sf"/>
</dbReference>
<keyword evidence="6 11" id="KW-0547">Nucleotide-binding</keyword>
<keyword evidence="7 11" id="KW-0067">ATP-binding</keyword>
<dbReference type="EMBL" id="LN890655">
    <property type="protein sequence ID" value="CUS05360.2"/>
    <property type="molecule type" value="Genomic_DNA"/>
</dbReference>
<dbReference type="InterPro" id="IPR013221">
    <property type="entry name" value="Mur_ligase_cen"/>
</dbReference>
<keyword evidence="8" id="KW-0460">Magnesium</keyword>
<dbReference type="InterPro" id="IPR004101">
    <property type="entry name" value="Mur_ligase_C"/>
</dbReference>
<dbReference type="Pfam" id="PF08245">
    <property type="entry name" value="Mur_ligase_M"/>
    <property type="match status" value="1"/>
</dbReference>
<evidence type="ECO:0000256" key="3">
    <source>
        <dbReference type="ARBA" id="ARBA00013025"/>
    </source>
</evidence>
<dbReference type="PIRSF" id="PIRSF001563">
    <property type="entry name" value="Folylpolyglu_synth"/>
    <property type="match status" value="1"/>
</dbReference>
<dbReference type="Gene3D" id="3.40.1190.10">
    <property type="entry name" value="Mur-like, catalytic domain"/>
    <property type="match status" value="1"/>
</dbReference>
<accession>A0A160T8R3</accession>